<evidence type="ECO:0000256" key="2">
    <source>
        <dbReference type="ARBA" id="ARBA00022603"/>
    </source>
</evidence>
<name>D5CT98_SIDLE</name>
<sequence length="609" mass="67772">MLTPQYIMDLNDEIIIDNFAGGGGASTGFELALGRHVDVAINHDPEAVSMHQANHPQTRHYCESVWEVDPRTVHPGRKIGALWLSPDCKHFSKAKGGKPVEKKIRGLAWVALRWVAIRKPRRLFLENVEEFITWGPLVSDANGNMRPCPKNKGREFNAFVNALRRHGYVVDWKELRASDYDTPTIRKRLFLVARCDGQPIVWPEATHGAPDSEKVKSGWLLPWRTAAECIDWSLPCPSIFLTKEEGRAIGVNRPLADNTLRRVAKGIMRYVVNAAEPFIVPLTHHGADRRTGMEQPLPTVTAAHRGEMALIQPFITEHANGSNQRNMPADEPLRTQCAQVKGGHFAVVQPFISTYYGDKRPGDVRGISMDEPLHTQTTENRHALVSAFMAKHYGGVVGHSLNDEPLHTITSSDHNSLVTAHIVGAGGPVYSGKPKAIDEPFGTMTAENHRALVTSNIVKMRGTNVGQDNREPLHTISAQGTHFAEVRSFLIKYYGTDQDPQLREPLHTVTTKDRYGLVTVHGEEYAIVDIGMRMLAPRELFRAQGFPEKYIIDRGLHIDADGNHHWKPLTKSAQVRMCGNSVCPPLAAALIRANCADMIVSKEVKRRSA</sequence>
<dbReference type="AlphaFoldDB" id="D5CT98"/>
<dbReference type="REBASE" id="25111">
    <property type="entry name" value="M.SliESORF1955P"/>
</dbReference>
<proteinExistence type="inferred from homology"/>
<comment type="similarity">
    <text evidence="7">Belongs to the class I-like SAM-binding methyltransferase superfamily. C5-methyltransferase family.</text>
</comment>
<evidence type="ECO:0000313" key="9">
    <source>
        <dbReference type="Proteomes" id="UP000001625"/>
    </source>
</evidence>
<dbReference type="PROSITE" id="PS51679">
    <property type="entry name" value="SAM_MT_C5"/>
    <property type="match status" value="1"/>
</dbReference>
<protein>
    <recommendedName>
        <fullName evidence="1">DNA (cytosine-5-)-methyltransferase</fullName>
        <ecNumber evidence="1">2.1.1.37</ecNumber>
    </recommendedName>
</protein>
<keyword evidence="9" id="KW-1185">Reference proteome</keyword>
<dbReference type="GO" id="GO:0009307">
    <property type="term" value="P:DNA restriction-modification system"/>
    <property type="evidence" value="ECO:0007669"/>
    <property type="project" value="UniProtKB-KW"/>
</dbReference>
<dbReference type="EMBL" id="CP001965">
    <property type="protein sequence ID" value="ADE12184.1"/>
    <property type="molecule type" value="Genomic_DNA"/>
</dbReference>
<dbReference type="KEGG" id="slt:Slit_1955"/>
<evidence type="ECO:0000256" key="3">
    <source>
        <dbReference type="ARBA" id="ARBA00022679"/>
    </source>
</evidence>
<evidence type="ECO:0000256" key="6">
    <source>
        <dbReference type="ARBA" id="ARBA00047422"/>
    </source>
</evidence>
<dbReference type="eggNOG" id="COG0270">
    <property type="taxonomic scope" value="Bacteria"/>
</dbReference>
<evidence type="ECO:0000313" key="8">
    <source>
        <dbReference type="EMBL" id="ADE12184.1"/>
    </source>
</evidence>
<keyword evidence="5" id="KW-0680">Restriction system</keyword>
<keyword evidence="4 7" id="KW-0949">S-adenosyl-L-methionine</keyword>
<dbReference type="PRINTS" id="PR00105">
    <property type="entry name" value="C5METTRFRASE"/>
</dbReference>
<dbReference type="GO" id="GO:0044027">
    <property type="term" value="P:negative regulation of gene expression via chromosomal CpG island methylation"/>
    <property type="evidence" value="ECO:0007669"/>
    <property type="project" value="TreeGrafter"/>
</dbReference>
<reference evidence="8 9" key="1">
    <citation type="submission" date="2010-03" db="EMBL/GenBank/DDBJ databases">
        <title>Complete sequence of Sideroxydans lithotrophicus ES-1.</title>
        <authorList>
            <consortium name="US DOE Joint Genome Institute"/>
            <person name="Lucas S."/>
            <person name="Copeland A."/>
            <person name="Lapidus A."/>
            <person name="Cheng J.-F."/>
            <person name="Bruce D."/>
            <person name="Goodwin L."/>
            <person name="Pitluck S."/>
            <person name="Munk A.C."/>
            <person name="Detter J.C."/>
            <person name="Han C."/>
            <person name="Tapia R."/>
            <person name="Larimer F."/>
            <person name="Land M."/>
            <person name="Hauser L."/>
            <person name="Kyrpides N."/>
            <person name="Ivanova N."/>
            <person name="Emerson D."/>
            <person name="Woyke T."/>
        </authorList>
    </citation>
    <scope>NUCLEOTIDE SEQUENCE [LARGE SCALE GENOMIC DNA]</scope>
    <source>
        <strain evidence="8 9">ES-1</strain>
    </source>
</reference>
<dbReference type="PANTHER" id="PTHR10629">
    <property type="entry name" value="CYTOSINE-SPECIFIC METHYLTRANSFERASE"/>
    <property type="match status" value="1"/>
</dbReference>
<dbReference type="InterPro" id="IPR001525">
    <property type="entry name" value="C5_MeTfrase"/>
</dbReference>
<evidence type="ECO:0000256" key="1">
    <source>
        <dbReference type="ARBA" id="ARBA00011975"/>
    </source>
</evidence>
<keyword evidence="3 7" id="KW-0808">Transferase</keyword>
<evidence type="ECO:0000256" key="7">
    <source>
        <dbReference type="PROSITE-ProRule" id="PRU01016"/>
    </source>
</evidence>
<dbReference type="InterPro" id="IPR029063">
    <property type="entry name" value="SAM-dependent_MTases_sf"/>
</dbReference>
<dbReference type="GO" id="GO:0032259">
    <property type="term" value="P:methylation"/>
    <property type="evidence" value="ECO:0007669"/>
    <property type="project" value="UniProtKB-KW"/>
</dbReference>
<dbReference type="STRING" id="580332.Slit_1955"/>
<organism evidence="8 9">
    <name type="scientific">Sideroxydans lithotrophicus (strain ES-1)</name>
    <dbReference type="NCBI Taxonomy" id="580332"/>
    <lineage>
        <taxon>Bacteria</taxon>
        <taxon>Pseudomonadati</taxon>
        <taxon>Pseudomonadota</taxon>
        <taxon>Betaproteobacteria</taxon>
        <taxon>Nitrosomonadales</taxon>
        <taxon>Gallionellaceae</taxon>
        <taxon>Sideroxydans</taxon>
    </lineage>
</organism>
<evidence type="ECO:0000256" key="4">
    <source>
        <dbReference type="ARBA" id="ARBA00022691"/>
    </source>
</evidence>
<evidence type="ECO:0000256" key="5">
    <source>
        <dbReference type="ARBA" id="ARBA00022747"/>
    </source>
</evidence>
<dbReference type="SUPFAM" id="SSF53335">
    <property type="entry name" value="S-adenosyl-L-methionine-dependent methyltransferases"/>
    <property type="match status" value="1"/>
</dbReference>
<gene>
    <name evidence="8" type="ordered locus">Slit_1955</name>
</gene>
<keyword evidence="2 7" id="KW-0489">Methyltransferase</keyword>
<accession>D5CT98</accession>
<dbReference type="Pfam" id="PF00145">
    <property type="entry name" value="DNA_methylase"/>
    <property type="match status" value="2"/>
</dbReference>
<dbReference type="PANTHER" id="PTHR10629:SF52">
    <property type="entry name" value="DNA (CYTOSINE-5)-METHYLTRANSFERASE 1"/>
    <property type="match status" value="1"/>
</dbReference>
<comment type="catalytic activity">
    <reaction evidence="6">
        <text>a 2'-deoxycytidine in DNA + S-adenosyl-L-methionine = a 5-methyl-2'-deoxycytidine in DNA + S-adenosyl-L-homocysteine + H(+)</text>
        <dbReference type="Rhea" id="RHEA:13681"/>
        <dbReference type="Rhea" id="RHEA-COMP:11369"/>
        <dbReference type="Rhea" id="RHEA-COMP:11370"/>
        <dbReference type="ChEBI" id="CHEBI:15378"/>
        <dbReference type="ChEBI" id="CHEBI:57856"/>
        <dbReference type="ChEBI" id="CHEBI:59789"/>
        <dbReference type="ChEBI" id="CHEBI:85452"/>
        <dbReference type="ChEBI" id="CHEBI:85454"/>
        <dbReference type="EC" id="2.1.1.37"/>
    </reaction>
</comment>
<feature type="active site" evidence="7">
    <location>
        <position position="88"/>
    </location>
</feature>
<dbReference type="OrthoDB" id="9813719at2"/>
<dbReference type="InterPro" id="IPR050390">
    <property type="entry name" value="C5-Methyltransferase"/>
</dbReference>
<dbReference type="RefSeq" id="WP_013030082.1">
    <property type="nucleotide sequence ID" value="NC_013959.1"/>
</dbReference>
<dbReference type="Gene3D" id="3.90.120.10">
    <property type="entry name" value="DNA Methylase, subunit A, domain 2"/>
    <property type="match status" value="1"/>
</dbReference>
<dbReference type="GO" id="GO:0003886">
    <property type="term" value="F:DNA (cytosine-5-)-methyltransferase activity"/>
    <property type="evidence" value="ECO:0007669"/>
    <property type="project" value="UniProtKB-EC"/>
</dbReference>
<dbReference type="Proteomes" id="UP000001625">
    <property type="component" value="Chromosome"/>
</dbReference>
<dbReference type="EC" id="2.1.1.37" evidence="1"/>
<dbReference type="Gene3D" id="3.40.50.150">
    <property type="entry name" value="Vaccinia Virus protein VP39"/>
    <property type="match status" value="1"/>
</dbReference>
<dbReference type="HOGENOM" id="CLU_014695_0_0_4"/>
<dbReference type="GO" id="GO:0003677">
    <property type="term" value="F:DNA binding"/>
    <property type="evidence" value="ECO:0007669"/>
    <property type="project" value="TreeGrafter"/>
</dbReference>